<feature type="domain" description="Protein kinase" evidence="10">
    <location>
        <begin position="17"/>
        <end position="271"/>
    </location>
</feature>
<evidence type="ECO:0000256" key="5">
    <source>
        <dbReference type="ARBA" id="ARBA00022777"/>
    </source>
</evidence>
<evidence type="ECO:0000256" key="9">
    <source>
        <dbReference type="SAM" id="Phobius"/>
    </source>
</evidence>
<accession>A0ABQ5P574</accession>
<dbReference type="EC" id="2.7.11.1" evidence="1"/>
<dbReference type="InterPro" id="IPR011009">
    <property type="entry name" value="Kinase-like_dom_sf"/>
</dbReference>
<keyword evidence="9" id="KW-0812">Transmembrane</keyword>
<dbReference type="CDD" id="cd14014">
    <property type="entry name" value="STKc_PknB_like"/>
    <property type="match status" value="1"/>
</dbReference>
<feature type="transmembrane region" description="Helical" evidence="9">
    <location>
        <begin position="349"/>
        <end position="369"/>
    </location>
</feature>
<evidence type="ECO:0000256" key="1">
    <source>
        <dbReference type="ARBA" id="ARBA00012513"/>
    </source>
</evidence>
<protein>
    <recommendedName>
        <fullName evidence="1">non-specific serine/threonine protein kinase</fullName>
        <ecNumber evidence="1">2.7.11.1</ecNumber>
    </recommendedName>
</protein>
<feature type="compositionally biased region" description="Low complexity" evidence="8">
    <location>
        <begin position="397"/>
        <end position="425"/>
    </location>
</feature>
<feature type="region of interest" description="Disordered" evidence="8">
    <location>
        <begin position="278"/>
        <end position="316"/>
    </location>
</feature>
<dbReference type="InterPro" id="IPR008271">
    <property type="entry name" value="Ser/Thr_kinase_AS"/>
</dbReference>
<keyword evidence="5 11" id="KW-0418">Kinase</keyword>
<gene>
    <name evidence="11" type="ORF">SYYSPA8_25105</name>
</gene>
<keyword evidence="3" id="KW-0808">Transferase</keyword>
<organism evidence="11 12">
    <name type="scientific">Streptomyces yaizuensis</name>
    <dbReference type="NCBI Taxonomy" id="2989713"/>
    <lineage>
        <taxon>Bacteria</taxon>
        <taxon>Bacillati</taxon>
        <taxon>Actinomycetota</taxon>
        <taxon>Actinomycetes</taxon>
        <taxon>Kitasatosporales</taxon>
        <taxon>Streptomycetaceae</taxon>
        <taxon>Streptomyces</taxon>
    </lineage>
</organism>
<evidence type="ECO:0000256" key="4">
    <source>
        <dbReference type="ARBA" id="ARBA00022741"/>
    </source>
</evidence>
<dbReference type="SMART" id="SM00220">
    <property type="entry name" value="S_TKc"/>
    <property type="match status" value="1"/>
</dbReference>
<dbReference type="Gene3D" id="3.30.200.20">
    <property type="entry name" value="Phosphorylase Kinase, domain 1"/>
    <property type="match status" value="1"/>
</dbReference>
<evidence type="ECO:0000256" key="2">
    <source>
        <dbReference type="ARBA" id="ARBA00022527"/>
    </source>
</evidence>
<evidence type="ECO:0000256" key="8">
    <source>
        <dbReference type="SAM" id="MobiDB-lite"/>
    </source>
</evidence>
<dbReference type="EMBL" id="BSBI01000011">
    <property type="protein sequence ID" value="GLF97640.1"/>
    <property type="molecule type" value="Genomic_DNA"/>
</dbReference>
<dbReference type="Gene3D" id="1.10.510.10">
    <property type="entry name" value="Transferase(Phosphotransferase) domain 1"/>
    <property type="match status" value="1"/>
</dbReference>
<dbReference type="RefSeq" id="WP_323449620.1">
    <property type="nucleotide sequence ID" value="NZ_BSBI01000011.1"/>
</dbReference>
<dbReference type="PROSITE" id="PS00108">
    <property type="entry name" value="PROTEIN_KINASE_ST"/>
    <property type="match status" value="1"/>
</dbReference>
<evidence type="ECO:0000259" key="10">
    <source>
        <dbReference type="PROSITE" id="PS50011"/>
    </source>
</evidence>
<dbReference type="Proteomes" id="UP001291653">
    <property type="component" value="Unassembled WGS sequence"/>
</dbReference>
<keyword evidence="2 11" id="KW-0723">Serine/threonine-protein kinase</keyword>
<feature type="compositionally biased region" description="Low complexity" evidence="8">
    <location>
        <begin position="442"/>
        <end position="454"/>
    </location>
</feature>
<sequence>MENVQGTGAGLLLAGRYRLGESIGRGGMGRVWRAYDEVLNRVVAIKELTAVMYAAEADRTVMYTRTRNEARAAARISHPCVVTVHDVLDHDERPWIVMQYVDGPSLADAVKKSGRLPVADAARVGLQVVGALAAAHAAGVLHRDVKPANVLLGPDGRALITDFGIAAIEGDPTITRTGEIVGSIDYLPPERVRGSDPGPASDLWSLGATLYTAVEGESPFRRPSPLTTMQAVVTEDPRPLTHAGPLAPVIMALLDKDPARRPAAARAEELFRAISEGRTPDLTGLGTPAGFAPGAPGPLPDPLTGATAPLAGTVSPDAARTGTLLAGETTARPAAPAPRPRRGSRVGTVVAAAVLVLAALVGAGAWYAYESGGDEGTGRLNGAGDSLAPPENGKVVQDGQDGQNGQDGQSGQDGQDGQDGQSGQDGQDGRDGRGSTAEPQSPGASGAGTPTADGTAGGGVPAGWRRVQDPVGFSLLVPRGWTRTANGSQVDYTSPNGRQLLRIGIDSAPDFENPYLHLLDLERLLKPRLPAYQRLHLDTTDYRDQPKAARWEFIWTNPATKSAPGPRRAVDQMYFDDAGTEYAIYLEGPAEEWERTQERFGTVLRSWQPPR</sequence>
<comment type="caution">
    <text evidence="11">The sequence shown here is derived from an EMBL/GenBank/DDBJ whole genome shotgun (WGS) entry which is preliminary data.</text>
</comment>
<keyword evidence="6 7" id="KW-0067">ATP-binding</keyword>
<evidence type="ECO:0000256" key="6">
    <source>
        <dbReference type="ARBA" id="ARBA00022840"/>
    </source>
</evidence>
<keyword evidence="4 7" id="KW-0547">Nucleotide-binding</keyword>
<dbReference type="InterPro" id="IPR017441">
    <property type="entry name" value="Protein_kinase_ATP_BS"/>
</dbReference>
<keyword evidence="9" id="KW-1133">Transmembrane helix</keyword>
<evidence type="ECO:0000256" key="7">
    <source>
        <dbReference type="PROSITE-ProRule" id="PRU10141"/>
    </source>
</evidence>
<dbReference type="GO" id="GO:0004674">
    <property type="term" value="F:protein serine/threonine kinase activity"/>
    <property type="evidence" value="ECO:0007669"/>
    <property type="project" value="UniProtKB-KW"/>
</dbReference>
<dbReference type="PANTHER" id="PTHR43289:SF6">
    <property type="entry name" value="SERINE_THREONINE-PROTEIN KINASE NEKL-3"/>
    <property type="match status" value="1"/>
</dbReference>
<dbReference type="InterPro" id="IPR000719">
    <property type="entry name" value="Prot_kinase_dom"/>
</dbReference>
<evidence type="ECO:0000313" key="11">
    <source>
        <dbReference type="EMBL" id="GLF97640.1"/>
    </source>
</evidence>
<reference evidence="11 12" key="1">
    <citation type="submission" date="2022-10" db="EMBL/GenBank/DDBJ databases">
        <title>Draft genome sequence of Streptomyces sp. YSPA8.</title>
        <authorList>
            <person name="Moriuchi R."/>
            <person name="Dohra H."/>
            <person name="Yamamura H."/>
            <person name="Kodani S."/>
        </authorList>
    </citation>
    <scope>NUCLEOTIDE SEQUENCE [LARGE SCALE GENOMIC DNA]</scope>
    <source>
        <strain evidence="11 12">YSPA8</strain>
    </source>
</reference>
<keyword evidence="12" id="KW-1185">Reference proteome</keyword>
<dbReference type="PROSITE" id="PS00107">
    <property type="entry name" value="PROTEIN_KINASE_ATP"/>
    <property type="match status" value="1"/>
</dbReference>
<keyword evidence="9" id="KW-0472">Membrane</keyword>
<feature type="region of interest" description="Disordered" evidence="8">
    <location>
        <begin position="325"/>
        <end position="344"/>
    </location>
</feature>
<feature type="compositionally biased region" description="Low complexity" evidence="8">
    <location>
        <begin position="283"/>
        <end position="294"/>
    </location>
</feature>
<feature type="region of interest" description="Disordered" evidence="8">
    <location>
        <begin position="378"/>
        <end position="465"/>
    </location>
</feature>
<dbReference type="PROSITE" id="PS50011">
    <property type="entry name" value="PROTEIN_KINASE_DOM"/>
    <property type="match status" value="1"/>
</dbReference>
<evidence type="ECO:0000256" key="3">
    <source>
        <dbReference type="ARBA" id="ARBA00022679"/>
    </source>
</evidence>
<dbReference type="SUPFAM" id="SSF56112">
    <property type="entry name" value="Protein kinase-like (PK-like)"/>
    <property type="match status" value="1"/>
</dbReference>
<proteinExistence type="predicted"/>
<evidence type="ECO:0000313" key="12">
    <source>
        <dbReference type="Proteomes" id="UP001291653"/>
    </source>
</evidence>
<feature type="binding site" evidence="7">
    <location>
        <position position="46"/>
    </location>
    <ligand>
        <name>ATP</name>
        <dbReference type="ChEBI" id="CHEBI:30616"/>
    </ligand>
</feature>
<name>A0ABQ5P574_9ACTN</name>
<dbReference type="PANTHER" id="PTHR43289">
    <property type="entry name" value="MITOGEN-ACTIVATED PROTEIN KINASE KINASE KINASE 20-RELATED"/>
    <property type="match status" value="1"/>
</dbReference>
<dbReference type="Pfam" id="PF00069">
    <property type="entry name" value="Pkinase"/>
    <property type="match status" value="1"/>
</dbReference>